<feature type="compositionally biased region" description="Basic and acidic residues" evidence="19">
    <location>
        <begin position="1049"/>
        <end position="1059"/>
    </location>
</feature>
<organism evidence="23 24">
    <name type="scientific">Mycetomoellerius zeteki</name>
    <dbReference type="NCBI Taxonomy" id="64791"/>
    <lineage>
        <taxon>Eukaryota</taxon>
        <taxon>Metazoa</taxon>
        <taxon>Ecdysozoa</taxon>
        <taxon>Arthropoda</taxon>
        <taxon>Hexapoda</taxon>
        <taxon>Insecta</taxon>
        <taxon>Pterygota</taxon>
        <taxon>Neoptera</taxon>
        <taxon>Endopterygota</taxon>
        <taxon>Hymenoptera</taxon>
        <taxon>Apocrita</taxon>
        <taxon>Aculeata</taxon>
        <taxon>Formicoidea</taxon>
        <taxon>Formicidae</taxon>
        <taxon>Myrmicinae</taxon>
        <taxon>Mycetomoellerius</taxon>
    </lineage>
</organism>
<feature type="binding site" evidence="18">
    <location>
        <position position="677"/>
    </location>
    <ligand>
        <name>Zn(2+)</name>
        <dbReference type="ChEBI" id="CHEBI:29105"/>
        <note>catalytic</note>
    </ligand>
</feature>
<accession>A0A151WKJ7</accession>
<dbReference type="InterPro" id="IPR001590">
    <property type="entry name" value="Peptidase_M12B"/>
</dbReference>
<keyword evidence="16" id="KW-1015">Disulfide bond</keyword>
<evidence type="ECO:0000256" key="4">
    <source>
        <dbReference type="ARBA" id="ARBA00012332"/>
    </source>
</evidence>
<keyword evidence="12 20" id="KW-1133">Transmembrane helix</keyword>
<protein>
    <recommendedName>
        <fullName evidence="4">ADAM10 endopeptidase</fullName>
        <ecNumber evidence="4">3.4.24.81</ecNumber>
    </recommendedName>
</protein>
<evidence type="ECO:0000256" key="10">
    <source>
        <dbReference type="ARBA" id="ARBA00022801"/>
    </source>
</evidence>
<dbReference type="GO" id="GO:0006509">
    <property type="term" value="P:membrane protein ectodomain proteolysis"/>
    <property type="evidence" value="ECO:0007669"/>
    <property type="project" value="TreeGrafter"/>
</dbReference>
<proteinExistence type="predicted"/>
<keyword evidence="24" id="KW-1185">Reference proteome</keyword>
<gene>
    <name evidence="23" type="ORF">ALC60_12695</name>
</gene>
<comment type="catalytic activity">
    <reaction evidence="1">
        <text>Endopeptidase of broad specificity.</text>
        <dbReference type="EC" id="3.4.24.81"/>
    </reaction>
</comment>
<evidence type="ECO:0000256" key="3">
    <source>
        <dbReference type="ARBA" id="ARBA00004479"/>
    </source>
</evidence>
<dbReference type="InterPro" id="IPR049038">
    <property type="entry name" value="ADAM10_Cys-rich"/>
</dbReference>
<dbReference type="InterPro" id="IPR036436">
    <property type="entry name" value="Disintegrin_dom_sf"/>
</dbReference>
<keyword evidence="6" id="KW-0165">Cleavage on pair of basic residues</keyword>
<dbReference type="GO" id="GO:0046872">
    <property type="term" value="F:metal ion binding"/>
    <property type="evidence" value="ECO:0007669"/>
    <property type="project" value="UniProtKB-KW"/>
</dbReference>
<keyword evidence="17" id="KW-0325">Glycoprotein</keyword>
<dbReference type="FunFam" id="4.10.70.10:FF:000002">
    <property type="entry name" value="disintegrin and metalloproteinase domain-containing protein 10"/>
    <property type="match status" value="1"/>
</dbReference>
<dbReference type="GO" id="GO:0007219">
    <property type="term" value="P:Notch signaling pathway"/>
    <property type="evidence" value="ECO:0007669"/>
    <property type="project" value="TreeGrafter"/>
</dbReference>
<evidence type="ECO:0000256" key="5">
    <source>
        <dbReference type="ARBA" id="ARBA00022670"/>
    </source>
</evidence>
<name>A0A151WKJ7_9HYME</name>
<feature type="region of interest" description="Disordered" evidence="19">
    <location>
        <begin position="67"/>
        <end position="116"/>
    </location>
</feature>
<keyword evidence="14 20" id="KW-0472">Membrane</keyword>
<evidence type="ECO:0000256" key="1">
    <source>
        <dbReference type="ARBA" id="ARBA00001809"/>
    </source>
</evidence>
<comment type="cofactor">
    <cofactor evidence="2">
        <name>Zn(2+)</name>
        <dbReference type="ChEBI" id="CHEBI:29105"/>
    </cofactor>
</comment>
<keyword evidence="8 18" id="KW-0479">Metal-binding</keyword>
<feature type="compositionally biased region" description="Basic and acidic residues" evidence="19">
    <location>
        <begin position="100"/>
        <end position="116"/>
    </location>
</feature>
<evidence type="ECO:0000256" key="19">
    <source>
        <dbReference type="SAM" id="MobiDB-lite"/>
    </source>
</evidence>
<dbReference type="Gene3D" id="4.10.70.10">
    <property type="entry name" value="Disintegrin domain"/>
    <property type="match status" value="1"/>
</dbReference>
<dbReference type="GO" id="GO:0004222">
    <property type="term" value="F:metalloendopeptidase activity"/>
    <property type="evidence" value="ECO:0007669"/>
    <property type="project" value="InterPro"/>
</dbReference>
<evidence type="ECO:0000313" key="23">
    <source>
        <dbReference type="EMBL" id="KYQ48366.1"/>
    </source>
</evidence>
<evidence type="ECO:0000256" key="11">
    <source>
        <dbReference type="ARBA" id="ARBA00022833"/>
    </source>
</evidence>
<evidence type="ECO:0000256" key="14">
    <source>
        <dbReference type="ARBA" id="ARBA00023136"/>
    </source>
</evidence>
<dbReference type="PANTHER" id="PTHR45702:SF3">
    <property type="entry name" value="KUZBANIAN-LIKE, ISOFORM A"/>
    <property type="match status" value="1"/>
</dbReference>
<keyword evidence="5" id="KW-0645">Protease</keyword>
<dbReference type="SUPFAM" id="SSF55486">
    <property type="entry name" value="Metalloproteases ('zincins'), catalytic domain"/>
    <property type="match status" value="1"/>
</dbReference>
<comment type="subcellular location">
    <subcellularLocation>
        <location evidence="3">Membrane</location>
        <topology evidence="3">Single-pass type I membrane protein</topology>
    </subcellularLocation>
</comment>
<evidence type="ECO:0000256" key="16">
    <source>
        <dbReference type="ARBA" id="ARBA00023157"/>
    </source>
</evidence>
<evidence type="ECO:0000313" key="24">
    <source>
        <dbReference type="Proteomes" id="UP000075809"/>
    </source>
</evidence>
<dbReference type="PANTHER" id="PTHR45702">
    <property type="entry name" value="ADAM10/ADAM17 METALLOPEPTIDASE FAMILY MEMBER"/>
    <property type="match status" value="1"/>
</dbReference>
<feature type="domain" description="Disintegrin" evidence="21">
    <location>
        <begin position="746"/>
        <end position="842"/>
    </location>
</feature>
<evidence type="ECO:0000256" key="13">
    <source>
        <dbReference type="ARBA" id="ARBA00023049"/>
    </source>
</evidence>
<dbReference type="Pfam" id="PF00200">
    <property type="entry name" value="Disintegrin"/>
    <property type="match status" value="1"/>
</dbReference>
<keyword evidence="23" id="KW-0401">Integrin</keyword>
<dbReference type="EMBL" id="KQ983012">
    <property type="protein sequence ID" value="KYQ48366.1"/>
    <property type="molecule type" value="Genomic_DNA"/>
</dbReference>
<dbReference type="STRING" id="64791.A0A151WKJ7"/>
<dbReference type="InterPro" id="IPR034025">
    <property type="entry name" value="ADAM10_ADAM17"/>
</dbReference>
<feature type="transmembrane region" description="Helical" evidence="20">
    <location>
        <begin position="967"/>
        <end position="988"/>
    </location>
</feature>
<dbReference type="Pfam" id="PF13574">
    <property type="entry name" value="Reprolysin_2"/>
    <property type="match status" value="1"/>
</dbReference>
<evidence type="ECO:0000256" key="2">
    <source>
        <dbReference type="ARBA" id="ARBA00001947"/>
    </source>
</evidence>
<dbReference type="InterPro" id="IPR001762">
    <property type="entry name" value="Disintegrin_dom"/>
</dbReference>
<feature type="binding site" evidence="18">
    <location>
        <position position="681"/>
    </location>
    <ligand>
        <name>Zn(2+)</name>
        <dbReference type="ChEBI" id="CHEBI:29105"/>
        <note>catalytic</note>
    </ligand>
</feature>
<dbReference type="Proteomes" id="UP000075809">
    <property type="component" value="Unassembled WGS sequence"/>
</dbReference>
<dbReference type="SUPFAM" id="SSF57552">
    <property type="entry name" value="Blood coagulation inhibitor (disintegrin)"/>
    <property type="match status" value="1"/>
</dbReference>
<reference evidence="23 24" key="1">
    <citation type="submission" date="2015-09" db="EMBL/GenBank/DDBJ databases">
        <title>Trachymyrmex zeteki WGS genome.</title>
        <authorList>
            <person name="Nygaard S."/>
            <person name="Hu H."/>
            <person name="Boomsma J."/>
            <person name="Zhang G."/>
        </authorList>
    </citation>
    <scope>NUCLEOTIDE SEQUENCE [LARGE SCALE GENOMIC DNA]</scope>
    <source>
        <strain evidence="23">Tzet28-1</strain>
        <tissue evidence="23">Whole body</tissue>
    </source>
</reference>
<dbReference type="GO" id="GO:0007229">
    <property type="term" value="P:integrin-mediated signaling pathway"/>
    <property type="evidence" value="ECO:0007669"/>
    <property type="project" value="UniProtKB-KW"/>
</dbReference>
<keyword evidence="11 18" id="KW-0862">Zinc</keyword>
<keyword evidence="15" id="KW-0865">Zymogen</keyword>
<feature type="binding site" evidence="18">
    <location>
        <position position="687"/>
    </location>
    <ligand>
        <name>Zn(2+)</name>
        <dbReference type="ChEBI" id="CHEBI:29105"/>
        <note>catalytic</note>
    </ligand>
</feature>
<evidence type="ECO:0000256" key="7">
    <source>
        <dbReference type="ARBA" id="ARBA00022692"/>
    </source>
</evidence>
<evidence type="ECO:0000256" key="8">
    <source>
        <dbReference type="ARBA" id="ARBA00022723"/>
    </source>
</evidence>
<dbReference type="PROSITE" id="PS50214">
    <property type="entry name" value="DISINTEGRIN_2"/>
    <property type="match status" value="1"/>
</dbReference>
<keyword evidence="7 20" id="KW-0812">Transmembrane</keyword>
<comment type="caution">
    <text evidence="18">Lacks conserved residue(s) required for the propagation of feature annotation.</text>
</comment>
<evidence type="ECO:0000259" key="22">
    <source>
        <dbReference type="PROSITE" id="PS50215"/>
    </source>
</evidence>
<dbReference type="EC" id="3.4.24.81" evidence="4"/>
<evidence type="ECO:0000259" key="21">
    <source>
        <dbReference type="PROSITE" id="PS50214"/>
    </source>
</evidence>
<evidence type="ECO:0000256" key="20">
    <source>
        <dbReference type="SAM" id="Phobius"/>
    </source>
</evidence>
<keyword evidence="10" id="KW-0378">Hydrolase</keyword>
<sequence length="1317" mass="147175">MGTGNRHNKQQGITSRPIRALGYNIELILQSSDWTACYSLLPVPIACVYCVSSLMPSTVVGSVGIKDRSTAGERRSKVVNVEEERGRRGGVDLPSKKRKAESEERRGGGGDDRGVERLSDLRIKTRRRWRRERGGGERVGGVREGGERPEKKDGEMILTATNRTSVFLIVCFPDITRSYIRYYEAAIYDTVALKRHRNRIRRDVTNSEQPLILNLKTLDSTNGGQETNSTYSLARINHTRAECAVRFPPSLVVVVVFVVVVPSATSSLERACVYLALNPLVVRSHFDPYDVTWFRLELKLSLEVRRFRTSCMFLQHALCVHKALVARDSCEQVTARTAPWCIIVLSLETQYYPSYYSARLLASGIKKDESAVVQGVVTQDGLFDGSVVTRFEEYYIEPTSRYLNKNEDTSPPYHSIAYRTSDVTTPPHPLPCASHQLHQEGSLRDSFDRYRYNNSQAFYEPLLGEHVALYSRENNARVLTLETNNDVEYTDAVSGRDRIARHLHKRATVDPRKTTCMLYLQADHQFFARYGTEEACIEVMTRHVQRVNSIYKHTDFNQDGRPDNISFMIKRVKVHSEDALRDPHYRFPGNYGVEKYLELFSEEDYDAFCLAYMFTYRDFEMGTLGLAWTGDLKNAGGVCEKNGHYRGSMKSLNTGIVTLLNYGKHVPPAVSHVTLAHEIGHNFGSPHDPEQCTPGGEDGNFIMFARATSGDKRNNNRFSPCSLNAINPVLNSKARSPKGCFTEPQVSLCGNGVVEEGEECDCGWEEDCRDSCCYPQRRYPPPEETPCTLTPRAVCSPSQGPCCTSECNLRFGDKCRDDNGCRDASFCDGRSPYCPPSINKPNKTICNRELVCFMGECTGSICLAYGLESCQCIPGPNDPPTKACELCCRLPGENQPCLSSFDWNSPPYDIPDMFSKPGTPCNDYNGYCDVFQKCREVDPSGPLATLRKLLLSDESLATFRRWVAEHWYAAALIVLGAISLLVASMRLLGKRPDLKLKSVTIIHSSTTETVRLPPEGTEGVTVHPPAVRAKLPLSRKVREKRCHRKHKDGGHTDKSNNKDAKKKQNQQTKRSSTGQVDDFARKRPAEVLAAVTQENKRKKITSVRDKGQGTSNNPGGGSSGDNDKRKRKKQHRKEVIDYSAIQADKEPETNTDPKSKVRSWLLASSQCRLETGARTNVNGMPKSKSTPVGLTASASVLKNSSNSLARKERARLQVVYKPPFRFSVKLRKSDKVAQAPATTVNHTNANSRTAKLPRTGVLLRTAKRKDRVRIGRARQIAPTGIGNSGSDLPEPANSDLHTVPSDLEVLLSESEFLFSDT</sequence>
<dbReference type="Pfam" id="PF21299">
    <property type="entry name" value="ADAM10_Cys-rich"/>
    <property type="match status" value="1"/>
</dbReference>
<evidence type="ECO:0000256" key="15">
    <source>
        <dbReference type="ARBA" id="ARBA00023145"/>
    </source>
</evidence>
<feature type="compositionally biased region" description="Basic and acidic residues" evidence="19">
    <location>
        <begin position="1143"/>
        <end position="1155"/>
    </location>
</feature>
<keyword evidence="9" id="KW-0732">Signal</keyword>
<dbReference type="InterPro" id="IPR051489">
    <property type="entry name" value="ADAM_Metalloproteinase"/>
</dbReference>
<dbReference type="CDD" id="cd04270">
    <property type="entry name" value="ZnMc_TACE_like"/>
    <property type="match status" value="1"/>
</dbReference>
<feature type="region of interest" description="Disordered" evidence="19">
    <location>
        <begin position="1010"/>
        <end position="1157"/>
    </location>
</feature>
<dbReference type="Gene3D" id="3.40.390.10">
    <property type="entry name" value="Collagenase (Catalytic Domain)"/>
    <property type="match status" value="1"/>
</dbReference>
<evidence type="ECO:0000256" key="18">
    <source>
        <dbReference type="PROSITE-ProRule" id="PRU00276"/>
    </source>
</evidence>
<dbReference type="SMART" id="SM00050">
    <property type="entry name" value="DISIN"/>
    <property type="match status" value="1"/>
</dbReference>
<dbReference type="GO" id="GO:0005886">
    <property type="term" value="C:plasma membrane"/>
    <property type="evidence" value="ECO:0007669"/>
    <property type="project" value="TreeGrafter"/>
</dbReference>
<evidence type="ECO:0000256" key="9">
    <source>
        <dbReference type="ARBA" id="ARBA00022729"/>
    </source>
</evidence>
<feature type="active site" evidence="18">
    <location>
        <position position="678"/>
    </location>
</feature>
<feature type="domain" description="Peptidase M12B" evidence="22">
    <location>
        <begin position="514"/>
        <end position="732"/>
    </location>
</feature>
<evidence type="ECO:0000256" key="17">
    <source>
        <dbReference type="ARBA" id="ARBA00023180"/>
    </source>
</evidence>
<keyword evidence="13" id="KW-0482">Metalloprotease</keyword>
<evidence type="ECO:0000256" key="12">
    <source>
        <dbReference type="ARBA" id="ARBA00022989"/>
    </source>
</evidence>
<dbReference type="InterPro" id="IPR024079">
    <property type="entry name" value="MetalloPept_cat_dom_sf"/>
</dbReference>
<feature type="compositionally biased region" description="Basic and acidic residues" evidence="19">
    <location>
        <begin position="67"/>
        <end position="90"/>
    </location>
</feature>
<evidence type="ECO:0000256" key="6">
    <source>
        <dbReference type="ARBA" id="ARBA00022685"/>
    </source>
</evidence>
<dbReference type="PROSITE" id="PS50215">
    <property type="entry name" value="ADAM_MEPRO"/>
    <property type="match status" value="1"/>
</dbReference>
<feature type="compositionally biased region" description="Basic residues" evidence="19">
    <location>
        <begin position="1033"/>
        <end position="1048"/>
    </location>
</feature>